<organism evidence="1 2">
    <name type="scientific">Qipengyuania atrilutea</name>
    <dbReference type="NCBI Taxonomy" id="2744473"/>
    <lineage>
        <taxon>Bacteria</taxon>
        <taxon>Pseudomonadati</taxon>
        <taxon>Pseudomonadota</taxon>
        <taxon>Alphaproteobacteria</taxon>
        <taxon>Sphingomonadales</taxon>
        <taxon>Erythrobacteraceae</taxon>
        <taxon>Qipengyuania</taxon>
    </lineage>
</organism>
<dbReference type="AlphaFoldDB" id="A0A850H384"/>
<accession>A0A850H384</accession>
<proteinExistence type="predicted"/>
<dbReference type="Proteomes" id="UP000561438">
    <property type="component" value="Unassembled WGS sequence"/>
</dbReference>
<sequence length="134" mass="14276">MLAGQSQKELFVNEAFALLDALVHPVVESEAASPPARPRDGECWIVSSQAAGEWAAKSGQVAYFETGQWAFAQPVEGLAVYDRAARQFAFFDGAWLRAPQVSEPAGGSTVDVEARDAIGKIVTALRTSGILPQV</sequence>
<keyword evidence="2" id="KW-1185">Reference proteome</keyword>
<evidence type="ECO:0000313" key="1">
    <source>
        <dbReference type="EMBL" id="NVD44662.1"/>
    </source>
</evidence>
<dbReference type="RefSeq" id="WP_176266976.1">
    <property type="nucleotide sequence ID" value="NZ_JABWGV010000002.1"/>
</dbReference>
<name>A0A850H384_9SPHN</name>
<reference evidence="1 2" key="1">
    <citation type="submission" date="2020-06" db="EMBL/GenBank/DDBJ databases">
        <title>Altererythrobacter sp. HHU K3-1.</title>
        <authorList>
            <person name="Zhang D."/>
            <person name="Xue H."/>
        </authorList>
    </citation>
    <scope>NUCLEOTIDE SEQUENCE [LARGE SCALE GENOMIC DNA]</scope>
    <source>
        <strain evidence="1 2">HHU K3-1</strain>
    </source>
</reference>
<protein>
    <submittedName>
        <fullName evidence="1">DUF2793 domain-containing protein</fullName>
    </submittedName>
</protein>
<dbReference type="InterPro" id="IPR021251">
    <property type="entry name" value="DUF2793"/>
</dbReference>
<dbReference type="EMBL" id="JABWGV010000002">
    <property type="protein sequence ID" value="NVD44662.1"/>
    <property type="molecule type" value="Genomic_DNA"/>
</dbReference>
<gene>
    <name evidence="1" type="ORF">HUV48_06470</name>
</gene>
<dbReference type="Pfam" id="PF10983">
    <property type="entry name" value="DUF2793"/>
    <property type="match status" value="1"/>
</dbReference>
<evidence type="ECO:0000313" key="2">
    <source>
        <dbReference type="Proteomes" id="UP000561438"/>
    </source>
</evidence>
<comment type="caution">
    <text evidence="1">The sequence shown here is derived from an EMBL/GenBank/DDBJ whole genome shotgun (WGS) entry which is preliminary data.</text>
</comment>